<name>A0A1I9G5L9_BRUMA</name>
<evidence type="ECO:0000313" key="1">
    <source>
        <dbReference type="EMBL" id="CDQ01742.1"/>
    </source>
</evidence>
<organism evidence="1">
    <name type="scientific">Brugia malayi</name>
    <name type="common">Filarial nematode worm</name>
    <dbReference type="NCBI Taxonomy" id="6279"/>
    <lineage>
        <taxon>Eukaryota</taxon>
        <taxon>Metazoa</taxon>
        <taxon>Ecdysozoa</taxon>
        <taxon>Nematoda</taxon>
        <taxon>Chromadorea</taxon>
        <taxon>Rhabditida</taxon>
        <taxon>Spirurina</taxon>
        <taxon>Spiruromorpha</taxon>
        <taxon>Filarioidea</taxon>
        <taxon>Onchocercidae</taxon>
        <taxon>Brugia</taxon>
    </lineage>
</organism>
<reference evidence="1" key="2">
    <citation type="submission" date="2012-12" db="EMBL/GenBank/DDBJ databases">
        <authorList>
            <consortium name="WormBase Consortium"/>
            <person name="Ghedin E."/>
            <person name="Paulini M."/>
        </authorList>
    </citation>
    <scope>NUCLEOTIDE SEQUENCE</scope>
    <source>
        <strain evidence="1">FR3</strain>
    </source>
</reference>
<dbReference type="EMBL" id="LN857023">
    <property type="protein sequence ID" value="CDQ01742.1"/>
    <property type="molecule type" value="Genomic_DNA"/>
</dbReference>
<proteinExistence type="predicted"/>
<dbReference type="AlphaFoldDB" id="A0A1I9G5L9"/>
<reference evidence="1" key="1">
    <citation type="journal article" date="2007" name="Science">
        <title>Draft genome of the filarial nematode parasite Brugia malayi.</title>
        <authorList>
            <person name="Ghedin E."/>
            <person name="Wang S."/>
            <person name="Spiro D."/>
            <person name="Caler E."/>
            <person name="Zhao Q."/>
            <person name="Crabtree J."/>
            <person name="Allen J.E."/>
            <person name="Delcher A.L."/>
            <person name="Guiliano D.B."/>
            <person name="Miranda-Saavedra D."/>
            <person name="Angiuoli S.V."/>
            <person name="Creasy T."/>
            <person name="Amedeo P."/>
            <person name="Haas B."/>
            <person name="El-Sayed N.M."/>
            <person name="Wortman J.R."/>
            <person name="Feldblyum T."/>
            <person name="Tallon L."/>
            <person name="Schatz M."/>
            <person name="Shumway M."/>
            <person name="Koo H."/>
            <person name="Salzberg S.L."/>
            <person name="Schobel S."/>
            <person name="Pertea M."/>
            <person name="Pop M."/>
            <person name="White O."/>
            <person name="Barton G.J."/>
            <person name="Carlow C.K."/>
            <person name="Crawford M.J."/>
            <person name="Daub J."/>
            <person name="Dimmic M.W."/>
            <person name="Estes C.F."/>
            <person name="Foster J.M."/>
            <person name="Ganatra M."/>
            <person name="Gregory W.F."/>
            <person name="Johnson N.M."/>
            <person name="Jin J."/>
            <person name="Komuniecki R."/>
            <person name="Korf I."/>
            <person name="Kumar S."/>
            <person name="Laney S."/>
            <person name="Li B.W."/>
            <person name="Li W."/>
            <person name="Lindblom T.H."/>
            <person name="Lustigman S."/>
            <person name="Ma D."/>
            <person name="Maina C.V."/>
            <person name="Martin D.M."/>
            <person name="McCarter J.P."/>
            <person name="McReynolds L."/>
            <person name="Mitreva M."/>
            <person name="Nutman T.B."/>
            <person name="Parkinson J."/>
            <person name="Peregrin-Alvarez J.M."/>
            <person name="Poole C."/>
            <person name="Ren Q."/>
            <person name="Saunders L."/>
            <person name="Sluder A.E."/>
            <person name="Smith K."/>
            <person name="Stanke M."/>
            <person name="Unnasch T.R."/>
            <person name="Ware J."/>
            <person name="Wei A.D."/>
            <person name="Weil G."/>
            <person name="Williams D.J."/>
            <person name="Zhang Y."/>
            <person name="Williams S.A."/>
            <person name="Fraser-Liggett C."/>
            <person name="Slatko B."/>
            <person name="Blaxter M.L."/>
            <person name="Scott A.L."/>
        </authorList>
    </citation>
    <scope>NUCLEOTIDE SEQUENCE</scope>
    <source>
        <strain evidence="1">FR3</strain>
    </source>
</reference>
<gene>
    <name evidence="1" type="primary">Bm1002</name>
    <name evidence="1" type="ORF">BM_Bm1002</name>
</gene>
<sequence length="63" mass="7370">MPREKYPTPGEAIGVEVVLREVPTHEDHSRSPQKPWHWKKITLCEIIKVNQKKSKNSHHSSME</sequence>
<protein>
    <submittedName>
        <fullName evidence="1">Bm1002, isoform a</fullName>
    </submittedName>
</protein>
<accession>A0A1I9G5L9</accession>